<organism evidence="4 5">
    <name type="scientific">Bradyrhizobium canariense</name>
    <dbReference type="NCBI Taxonomy" id="255045"/>
    <lineage>
        <taxon>Bacteria</taxon>
        <taxon>Pseudomonadati</taxon>
        <taxon>Pseudomonadota</taxon>
        <taxon>Alphaproteobacteria</taxon>
        <taxon>Hyphomicrobiales</taxon>
        <taxon>Nitrobacteraceae</taxon>
        <taxon>Bradyrhizobium</taxon>
    </lineage>
</organism>
<dbReference type="PANTHER" id="PTHR11365:SF23">
    <property type="entry name" value="HYPOTHETICAL 5-OXOPROLINASE (EUROFUNG)-RELATED"/>
    <property type="match status" value="1"/>
</dbReference>
<dbReference type="InterPro" id="IPR045079">
    <property type="entry name" value="Oxoprolinase-like"/>
</dbReference>
<gene>
    <name evidence="4" type="ORF">SAMN05444158_6210</name>
</gene>
<dbReference type="RefSeq" id="WP_146690006.1">
    <property type="nucleotide sequence ID" value="NZ_LT629750.1"/>
</dbReference>
<dbReference type="PANTHER" id="PTHR11365">
    <property type="entry name" value="5-OXOPROLINASE RELATED"/>
    <property type="match status" value="1"/>
</dbReference>
<feature type="domain" description="Acetophenone carboxylase-like C-terminal" evidence="3">
    <location>
        <begin position="526"/>
        <end position="664"/>
    </location>
</feature>
<dbReference type="InterPro" id="IPR049517">
    <property type="entry name" value="ACX-like_C"/>
</dbReference>
<dbReference type="EMBL" id="LT629750">
    <property type="protein sequence ID" value="SDT46026.1"/>
    <property type="molecule type" value="Genomic_DNA"/>
</dbReference>
<protein>
    <submittedName>
        <fullName evidence="4">N-methylhydantoinase A</fullName>
    </submittedName>
</protein>
<reference evidence="5" key="1">
    <citation type="submission" date="2016-10" db="EMBL/GenBank/DDBJ databases">
        <authorList>
            <person name="Varghese N."/>
            <person name="Submissions S."/>
        </authorList>
    </citation>
    <scope>NUCLEOTIDE SEQUENCE [LARGE SCALE GENOMIC DNA]</scope>
    <source>
        <strain evidence="5">GAS369</strain>
    </source>
</reference>
<dbReference type="Pfam" id="PF01968">
    <property type="entry name" value="Hydantoinase_A"/>
    <property type="match status" value="1"/>
</dbReference>
<dbReference type="GO" id="GO:0017168">
    <property type="term" value="F:5-oxoprolinase (ATP-hydrolyzing) activity"/>
    <property type="evidence" value="ECO:0007669"/>
    <property type="project" value="TreeGrafter"/>
</dbReference>
<evidence type="ECO:0000259" key="3">
    <source>
        <dbReference type="Pfam" id="PF19278"/>
    </source>
</evidence>
<evidence type="ECO:0000259" key="1">
    <source>
        <dbReference type="Pfam" id="PF01968"/>
    </source>
</evidence>
<accession>A0A1H2AKH6</accession>
<feature type="domain" description="Hydantoinase/oxoprolinase N-terminal" evidence="2">
    <location>
        <begin position="2"/>
        <end position="174"/>
    </location>
</feature>
<evidence type="ECO:0000313" key="5">
    <source>
        <dbReference type="Proteomes" id="UP000243904"/>
    </source>
</evidence>
<dbReference type="GO" id="GO:0006749">
    <property type="term" value="P:glutathione metabolic process"/>
    <property type="evidence" value="ECO:0007669"/>
    <property type="project" value="TreeGrafter"/>
</dbReference>
<dbReference type="Pfam" id="PF05378">
    <property type="entry name" value="Hydant_A_N"/>
    <property type="match status" value="1"/>
</dbReference>
<dbReference type="GO" id="GO:0005829">
    <property type="term" value="C:cytosol"/>
    <property type="evidence" value="ECO:0007669"/>
    <property type="project" value="TreeGrafter"/>
</dbReference>
<evidence type="ECO:0000313" key="4">
    <source>
        <dbReference type="EMBL" id="SDT46026.1"/>
    </source>
</evidence>
<dbReference type="AlphaFoldDB" id="A0A1H2AKH6"/>
<name>A0A1H2AKH6_9BRAD</name>
<proteinExistence type="predicted"/>
<dbReference type="Proteomes" id="UP000243904">
    <property type="component" value="Chromosome I"/>
</dbReference>
<feature type="domain" description="Hydantoinase A/oxoprolinase" evidence="1">
    <location>
        <begin position="196"/>
        <end position="481"/>
    </location>
</feature>
<dbReference type="Pfam" id="PF19278">
    <property type="entry name" value="Hydant_A_C"/>
    <property type="match status" value="1"/>
</dbReference>
<dbReference type="InterPro" id="IPR002821">
    <property type="entry name" value="Hydantoinase_A"/>
</dbReference>
<dbReference type="InterPro" id="IPR008040">
    <property type="entry name" value="Hydant_A_N"/>
</dbReference>
<evidence type="ECO:0000259" key="2">
    <source>
        <dbReference type="Pfam" id="PF05378"/>
    </source>
</evidence>
<sequence>MRVGVEIGGTFTDLVSVGPNGVNVTKVPSVPIRPDEGAFAALAVAGIELETTTDFVHGSTVATNAVLERKGGKLAFLVTQGFRDILLIQRHDRTRIFDLFYQKPVPLVARQDSFEIPERVLSDGTIERAFDCDALTPSLTQFLERGGYDAVAICLLNAFANPTHETAVAALVKRLAPHIEVTISYDVTREFREYERASTTTIAAYVQPVISAYLGRIEAKLAAQNFKGHFSIMQSNGGRIPAAAMRRSAVTALLSGPAAGVVGALRHVGLSGFSDIITLDIGGTSADVCLVTDGKPQLLRESKIGGLPVQMPMVDIATIGAGGGSIVWMDDGGMLRVGPRSSGAHPGPACYGRGGNLPTLTDAHVICGRLRPDALLAGSMSLDAAASERVFAPLAYKLGMSVEVLAESAIRIATANVVSAIRVVSTERGRDPRGYALVPFGGAGPLHAADVADALELDTVVVPPNAGVISAYGLLAADYSINESQTRRTLIDHNAADVVRETVRALMKELHGRADALDLSGTRLFDITLDMRFVGQAFELVVPVDPTQIESVTSESLLAAFMAEHHKIYRHGAGSRTQVEIVSYRAGLHVAQKDIPALVTGALPDRGKRTGAVFEQGRRIDATVLPRSAFSDGNAVNGPAVIEDYTTTIWMPAGWRAEADGHDNLVMRKLP</sequence>
<keyword evidence="5" id="KW-1185">Reference proteome</keyword>